<dbReference type="Proteomes" id="UP000494106">
    <property type="component" value="Unassembled WGS sequence"/>
</dbReference>
<feature type="region of interest" description="Disordered" evidence="1">
    <location>
        <begin position="1948"/>
        <end position="2005"/>
    </location>
</feature>
<gene>
    <name evidence="2" type="ORF">APLA_LOCUS5794</name>
</gene>
<protein>
    <submittedName>
        <fullName evidence="2">Uncharacterized protein</fullName>
    </submittedName>
</protein>
<accession>A0A8S0ZPZ7</accession>
<feature type="compositionally biased region" description="Polar residues" evidence="1">
    <location>
        <begin position="987"/>
        <end position="999"/>
    </location>
</feature>
<feature type="compositionally biased region" description="Basic residues" evidence="1">
    <location>
        <begin position="2021"/>
        <end position="2030"/>
    </location>
</feature>
<feature type="compositionally biased region" description="Basic and acidic residues" evidence="1">
    <location>
        <begin position="893"/>
        <end position="908"/>
    </location>
</feature>
<name>A0A8S0ZPZ7_ARCPL</name>
<feature type="region of interest" description="Disordered" evidence="1">
    <location>
        <begin position="1876"/>
        <end position="1936"/>
    </location>
</feature>
<sequence>MTLRTPRRRISPRTKLRYRAIREFFRRALGSTSQQEIKINSSIAVNVTDLKRKIVGLEQQLDEVNKHCRDFACLEDCSRIDSRESGFQYDFRHEIDTIKELTEGSSEKKSNGIETQLIYKSSDCNCQKSEVSDHLPKPDFDNKLVNDQMDYSGHVTKVKNKKSKIHHNTNTNSKLHKHKARSVYDSMTAHSTSSFHSLANNRVNDINTDYPDYSYDKKRFKKENFIEPIPHPKDKKYKEFVKKNRGDQYKVSYEETPAKFRKHKRNSRELDPDFIADIIRKQYKPVKMFGRKESDFSQFSAPVCRDQEFSIKENIQEGSELCSCLYPEIGRRQKRMKRQDLNGMRSVCDTRLYSSNRHTRHKHRRMHADVYSNSDMYDLVPVKERSSPKTRKKFIDENIFPYEYYREVPPSPRTLRPRLNLQAQYYTELEDYMAHNKQKHRRRFPRNQKVYPEYQEHFEVDTASEFVPERNIAQAPNQQKLINVNIPIEDKHLQNQSPQETGTPNNLQHSQYINEQTSTAVDSSLNKTQETDINVDKTDKALCEIKDILQSFLHEIKKETVASQCDKSDFTYKTQDNENNIKQEPNTKINSHIQNSGSYNNYVSGQVGMPPYISPFATNPCCYPVMPMCPLNYPMQLQNGGYLMPSQSYTCSNCVAVPKESVSVHCCNKNTEPTGNTETDELIKEIYKFVAQGPVGKHGQDYTNDRKRDDTQAEDKILTSRSVGGSFKNYQHDVKVGTQPLKCYSKSCEAIGTRMVSDTYYSGTNASYSDTLLEKLSLEAGTTSETELDMEAPDQNKNKVNKLSKVLRSFGLFKKKKKDVIEELSETESVTEEDIKPKQPPFRQQVTNYMMHGQEYFRSPPLKPLYERRQEYQPPTNDYRHGKQEYPQGPHGYDTRQHEYHPRPHEFQPRQQDYQSRRHEYQPRANEYQHRPHEYQPDYHPPYNPGERGYTSPRLNDPYGQQQQQPQQHDHSSIRPPHLRQRPTAPPFSSSYDTSYSQMQPPLCLKEIEVKSTGTQSERKMSIFRKFGKKKQQPVIITHMAAAGDQRSFSTQTAVNTSLQMNRQQKMTKPLFNWKSFQEKAKKAIPSPDLDPIAYSYQTQKELAQGKETKSAMSELDCPGEKLPKGTGKSFKGVENFLKRVAFNLGNTPSRTEVKIISCIPIDVSDLQQKIIYLEKQLEEARLCDDSHNTGKQKRVVNTVIFDNKYPHVSHTGVSCNALDMDRGTNPYDGNMSAKRKSNVSFAIPSDNGSNVNASSSHRYDMPYTDDKRYADFMGYENDMKPFTIGDVKQRQGRKNLFKKKKKALRQKKTRNHYVYYAQTTSNPFNKSDAADETSRNNRARTRSYLAKLIDKQYKPQILGGNLSDISTFSSPVCRDTIDYNVGYSYESDICSCCHGKYHNVDDHQPLVYNSQQIYRAHNLTGEGEYYDSTFYDVVPVKEKPTRAKKANDIPKRRETKPSVDIMCWPEDVRTKLRTCPVYNPLYLDYTAVVPRTDNYLRRTPKMNKEPERPTVNNIARQRNNMGKQINMEMSKSSCIDFGDVYPKFVKKRIDRVDRCLHVDKCLTATQVPHKVDAECLTIITNNSECQTVSSVLDTKDSIQSSDDKTEETLNQIKTILQSVLREVKVSSMSKNTTNENPKKDATVQKGVSQGNMPGPVQINMEGPLQDSRPIQANLSNLIHGSMPRCPDPLLGIPHNNIGDTLQSNLQGNLQGSRLLNSFTYSPYDINPYLPSCSKQMNSNQYYYSQSPLKCYQNFPLIVQNQGRPTCASCFRNGPRIKSNYGRQAATIATNTDTVKAEHSKETEKLIKEIYKSMALSMGAVKKENSSEYEPLRDFSNHVEKSTINRRVTEKPTPVKEFKKVTNVVQAVSELFRKRDMQVSSDSHNLTDSKYESHRESPESKYGSNNTNTTTESKQISTGATTLSQSPTTNTDMDIKLRKERVEKFLDQTKRRLSEGTHQDKRKFYNATQNTKPDVELSETSSSETETDDTFVPTPTKQVIQKERKEKKGLFSKMFRSVKFLKPKERKKREKKESKAETPTTEESSTDSDDYQTIYSQKIEAPQKHRPKVHNLSKRRTHSKISYRHIYQRDKSPEKFIRRTPYMEQEYRRHWNEKLMFHESKYPKHASEHPYSQRYPGEVSRKVNPYYQTYEARAAIIEPKVMARNDNVYVKSFVPPKQPKNQSNKIEPKMASKAVPWFKKHKVGNIRCGEHFRQLINQN</sequence>
<comment type="caution">
    <text evidence="2">The sequence shown here is derived from an EMBL/GenBank/DDBJ whole genome shotgun (WGS) entry which is preliminary data.</text>
</comment>
<feature type="compositionally biased region" description="Basic and acidic residues" evidence="1">
    <location>
        <begin position="1948"/>
        <end position="1963"/>
    </location>
</feature>
<keyword evidence="3" id="KW-1185">Reference proteome</keyword>
<organism evidence="2 3">
    <name type="scientific">Arctia plantaginis</name>
    <name type="common">Wood tiger moth</name>
    <name type="synonym">Phalaena plantaginis</name>
    <dbReference type="NCBI Taxonomy" id="874455"/>
    <lineage>
        <taxon>Eukaryota</taxon>
        <taxon>Metazoa</taxon>
        <taxon>Ecdysozoa</taxon>
        <taxon>Arthropoda</taxon>
        <taxon>Hexapoda</taxon>
        <taxon>Insecta</taxon>
        <taxon>Pterygota</taxon>
        <taxon>Neoptera</taxon>
        <taxon>Endopterygota</taxon>
        <taxon>Lepidoptera</taxon>
        <taxon>Glossata</taxon>
        <taxon>Ditrysia</taxon>
        <taxon>Noctuoidea</taxon>
        <taxon>Erebidae</taxon>
        <taxon>Arctiinae</taxon>
        <taxon>Arctia</taxon>
    </lineage>
</organism>
<evidence type="ECO:0000313" key="3">
    <source>
        <dbReference type="Proteomes" id="UP000494106"/>
    </source>
</evidence>
<feature type="compositionally biased region" description="Basic and acidic residues" evidence="1">
    <location>
        <begin position="915"/>
        <end position="937"/>
    </location>
</feature>
<proteinExistence type="predicted"/>
<evidence type="ECO:0000313" key="2">
    <source>
        <dbReference type="EMBL" id="CAB3234776.1"/>
    </source>
</evidence>
<feature type="compositionally biased region" description="Basic and acidic residues" evidence="1">
    <location>
        <begin position="1885"/>
        <end position="1899"/>
    </location>
</feature>
<feature type="region of interest" description="Disordered" evidence="1">
    <location>
        <begin position="1629"/>
        <end position="1654"/>
    </location>
</feature>
<reference evidence="2 3" key="1">
    <citation type="submission" date="2020-04" db="EMBL/GenBank/DDBJ databases">
        <authorList>
            <person name="Wallbank WR R."/>
            <person name="Pardo Diaz C."/>
            <person name="Kozak K."/>
            <person name="Martin S."/>
            <person name="Jiggins C."/>
            <person name="Moest M."/>
            <person name="Warren A I."/>
            <person name="Byers J.R.P. K."/>
            <person name="Montejo-Kovacevich G."/>
            <person name="Yen C E."/>
        </authorList>
    </citation>
    <scope>NUCLEOTIDE SEQUENCE [LARGE SCALE GENOMIC DNA]</scope>
</reference>
<evidence type="ECO:0000256" key="1">
    <source>
        <dbReference type="SAM" id="MobiDB-lite"/>
    </source>
</evidence>
<feature type="region of interest" description="Disordered" evidence="1">
    <location>
        <begin position="2021"/>
        <end position="2051"/>
    </location>
</feature>
<feature type="region of interest" description="Disordered" evidence="1">
    <location>
        <begin position="873"/>
        <end position="999"/>
    </location>
</feature>
<feature type="compositionally biased region" description="Polar residues" evidence="1">
    <location>
        <begin position="1902"/>
        <end position="1932"/>
    </location>
</feature>
<dbReference type="OrthoDB" id="7351241at2759"/>
<dbReference type="EMBL" id="CADEBC010000483">
    <property type="protein sequence ID" value="CAB3234776.1"/>
    <property type="molecule type" value="Genomic_DNA"/>
</dbReference>